<organism evidence="1 2">
    <name type="scientific">Eumeta variegata</name>
    <name type="common">Bagworm moth</name>
    <name type="synonym">Eumeta japonica</name>
    <dbReference type="NCBI Taxonomy" id="151549"/>
    <lineage>
        <taxon>Eukaryota</taxon>
        <taxon>Metazoa</taxon>
        <taxon>Ecdysozoa</taxon>
        <taxon>Arthropoda</taxon>
        <taxon>Hexapoda</taxon>
        <taxon>Insecta</taxon>
        <taxon>Pterygota</taxon>
        <taxon>Neoptera</taxon>
        <taxon>Endopterygota</taxon>
        <taxon>Lepidoptera</taxon>
        <taxon>Glossata</taxon>
        <taxon>Ditrysia</taxon>
        <taxon>Tineoidea</taxon>
        <taxon>Psychidae</taxon>
        <taxon>Oiketicinae</taxon>
        <taxon>Eumeta</taxon>
    </lineage>
</organism>
<keyword evidence="2" id="KW-1185">Reference proteome</keyword>
<dbReference type="EMBL" id="BGZK01000969">
    <property type="protein sequence ID" value="GBP66849.1"/>
    <property type="molecule type" value="Genomic_DNA"/>
</dbReference>
<sequence>MLPTPTLFRHIPACSRRESTPAPRISMRAASANGSRCGSDTSVTLAVLLSSKENSLVFDAPDATTAENATRYTLKYAILPLVARDEMKFRIESRAFLRIPNSNFDGNFLIKKKIAFRFARQTCVQLGPLPQQLWSSVSRFAGVEAFPFL</sequence>
<protein>
    <submittedName>
        <fullName evidence="1">Uncharacterized protein</fullName>
    </submittedName>
</protein>
<evidence type="ECO:0000313" key="1">
    <source>
        <dbReference type="EMBL" id="GBP66849.1"/>
    </source>
</evidence>
<dbReference type="AlphaFoldDB" id="A0A4C1XX51"/>
<reference evidence="1 2" key="1">
    <citation type="journal article" date="2019" name="Commun. Biol.">
        <title>The bagworm genome reveals a unique fibroin gene that provides high tensile strength.</title>
        <authorList>
            <person name="Kono N."/>
            <person name="Nakamura H."/>
            <person name="Ohtoshi R."/>
            <person name="Tomita M."/>
            <person name="Numata K."/>
            <person name="Arakawa K."/>
        </authorList>
    </citation>
    <scope>NUCLEOTIDE SEQUENCE [LARGE SCALE GENOMIC DNA]</scope>
</reference>
<dbReference type="Proteomes" id="UP000299102">
    <property type="component" value="Unassembled WGS sequence"/>
</dbReference>
<evidence type="ECO:0000313" key="2">
    <source>
        <dbReference type="Proteomes" id="UP000299102"/>
    </source>
</evidence>
<proteinExistence type="predicted"/>
<gene>
    <name evidence="1" type="ORF">EVAR_98803_1</name>
</gene>
<accession>A0A4C1XX51</accession>
<comment type="caution">
    <text evidence="1">The sequence shown here is derived from an EMBL/GenBank/DDBJ whole genome shotgun (WGS) entry which is preliminary data.</text>
</comment>
<name>A0A4C1XX51_EUMVA</name>